<organism evidence="3 4">
    <name type="scientific">Gordonia asplenii</name>
    <dbReference type="NCBI Taxonomy" id="2725283"/>
    <lineage>
        <taxon>Bacteria</taxon>
        <taxon>Bacillati</taxon>
        <taxon>Actinomycetota</taxon>
        <taxon>Actinomycetes</taxon>
        <taxon>Mycobacteriales</taxon>
        <taxon>Gordoniaceae</taxon>
        <taxon>Gordonia</taxon>
    </lineage>
</organism>
<dbReference type="AlphaFoldDB" id="A0A848L7M9"/>
<accession>A0A848L7M9</accession>
<evidence type="ECO:0000313" key="3">
    <source>
        <dbReference type="EMBL" id="NMO04995.1"/>
    </source>
</evidence>
<feature type="domain" description="DUF4189" evidence="2">
    <location>
        <begin position="87"/>
        <end position="193"/>
    </location>
</feature>
<reference evidence="3 4" key="1">
    <citation type="submission" date="2020-04" db="EMBL/GenBank/DDBJ databases">
        <title>Gordonia sp. nov. TBRC 11910.</title>
        <authorList>
            <person name="Suriyachadkun C."/>
        </authorList>
    </citation>
    <scope>NUCLEOTIDE SEQUENCE [LARGE SCALE GENOMIC DNA]</scope>
    <source>
        <strain evidence="3 4">TBRC 11910</strain>
    </source>
</reference>
<dbReference type="Pfam" id="PF13827">
    <property type="entry name" value="DUF4189"/>
    <property type="match status" value="1"/>
</dbReference>
<name>A0A848L7M9_9ACTN</name>
<comment type="caution">
    <text evidence="3">The sequence shown here is derived from an EMBL/GenBank/DDBJ whole genome shotgun (WGS) entry which is preliminary data.</text>
</comment>
<sequence length="194" mass="19898">MNRNSNAAALIALAVVGSLLVLGLVVGGVGFLGYRLIENKRHDIAHSAHSTTSTATYTVTESPSSTWDTTSTTTPTTTTTTTETILYGGIAYSGSGAYETRVDTVDGTATKTEAVNKCNNSIWSKGWSSASYCGYVPIQTGECASVATATVASGWGPTGWASGSNGRSVIVAAALDKCNGLGQGVCHELVTVCM</sequence>
<gene>
    <name evidence="3" type="ORF">HH308_27615</name>
</gene>
<dbReference type="RefSeq" id="WP_170197501.1">
    <property type="nucleotide sequence ID" value="NZ_JABBNB010000047.1"/>
</dbReference>
<dbReference type="InterPro" id="IPR025240">
    <property type="entry name" value="DUF4189"/>
</dbReference>
<evidence type="ECO:0000256" key="1">
    <source>
        <dbReference type="SAM" id="MobiDB-lite"/>
    </source>
</evidence>
<protein>
    <submittedName>
        <fullName evidence="3">DUF4189 domain-containing protein</fullName>
    </submittedName>
</protein>
<keyword evidence="4" id="KW-1185">Reference proteome</keyword>
<dbReference type="Proteomes" id="UP000550729">
    <property type="component" value="Unassembled WGS sequence"/>
</dbReference>
<feature type="region of interest" description="Disordered" evidence="1">
    <location>
        <begin position="55"/>
        <end position="78"/>
    </location>
</feature>
<evidence type="ECO:0000313" key="4">
    <source>
        <dbReference type="Proteomes" id="UP000550729"/>
    </source>
</evidence>
<evidence type="ECO:0000259" key="2">
    <source>
        <dbReference type="Pfam" id="PF13827"/>
    </source>
</evidence>
<proteinExistence type="predicted"/>
<dbReference type="EMBL" id="JABBNB010000047">
    <property type="protein sequence ID" value="NMO04995.1"/>
    <property type="molecule type" value="Genomic_DNA"/>
</dbReference>